<evidence type="ECO:0000259" key="1">
    <source>
        <dbReference type="Pfam" id="PF01266"/>
    </source>
</evidence>
<name>A0ABU2N704_9PSEU</name>
<keyword evidence="2" id="KW-0687">Ribonucleoprotein</keyword>
<dbReference type="EC" id="1.-.-.-" evidence="2"/>
<dbReference type="GO" id="GO:0005840">
    <property type="term" value="C:ribosome"/>
    <property type="evidence" value="ECO:0007669"/>
    <property type="project" value="UniProtKB-KW"/>
</dbReference>
<dbReference type="Pfam" id="PF01266">
    <property type="entry name" value="DAO"/>
    <property type="match status" value="1"/>
</dbReference>
<feature type="domain" description="FAD dependent oxidoreductase" evidence="1">
    <location>
        <begin position="27"/>
        <end position="388"/>
    </location>
</feature>
<evidence type="ECO:0000313" key="3">
    <source>
        <dbReference type="Proteomes" id="UP001183202"/>
    </source>
</evidence>
<dbReference type="Proteomes" id="UP001183202">
    <property type="component" value="Unassembled WGS sequence"/>
</dbReference>
<dbReference type="SUPFAM" id="SSF51905">
    <property type="entry name" value="FAD/NAD(P)-binding domain"/>
    <property type="match status" value="1"/>
</dbReference>
<evidence type="ECO:0000313" key="2">
    <source>
        <dbReference type="EMBL" id="MDT0349273.1"/>
    </source>
</evidence>
<sequence length="454" mass="48563">MPEVSFWWDGVDRDAARPPLLGPTSADVCIVGAGYTGLWTAYYLARAAPQWRVVVVEQRFAGYGASGRNGGWLTNSITGGRDRYVRSHGADAARRLQLALNDTVDEVLRVAAAEGIDADVARGGELTVATNAAQWERLAAAVVAEQRWGDTDVELLDADRARSRVAVPGLRGAAWQPHAARVQPARLVAGLARAVEARGVQILEDTRVTALTPGLVETDRGTVTAKFVVRATEGFTARLPGERRTWLPMNSSLVVTAPLPAAAWAEIGWAGREVLGDAAHAYVYAQRTADDRIALGGRGVPYRFGSRLDHHGATPAATVSALNAALRRLFPAAGDVEVERACSGVLGVPRDWTATVGLDPATGLAWAGGYVGTGVAAANLAGRTLTDLILYRSTELTALPWVGHRVRRWEPEPLRWLGVRGLYTAYRAADRAEQRGRPTTSPLARIADAVSGRH</sequence>
<reference evidence="3" key="1">
    <citation type="submission" date="2023-07" db="EMBL/GenBank/DDBJ databases">
        <title>30 novel species of actinomycetes from the DSMZ collection.</title>
        <authorList>
            <person name="Nouioui I."/>
        </authorList>
    </citation>
    <scope>NUCLEOTIDE SEQUENCE [LARGE SCALE GENOMIC DNA]</scope>
    <source>
        <strain evidence="3">DSM 45834</strain>
    </source>
</reference>
<dbReference type="Gene3D" id="3.30.9.10">
    <property type="entry name" value="D-Amino Acid Oxidase, subunit A, domain 2"/>
    <property type="match status" value="1"/>
</dbReference>
<gene>
    <name evidence="2" type="ORF">RM445_07010</name>
</gene>
<accession>A0ABU2N704</accession>
<dbReference type="RefSeq" id="WP_311555265.1">
    <property type="nucleotide sequence ID" value="NZ_JAVREJ010000003.1"/>
</dbReference>
<dbReference type="PANTHER" id="PTHR13847:SF285">
    <property type="entry name" value="FAD DEPENDENT OXIDOREDUCTASE DOMAIN-CONTAINING PROTEIN"/>
    <property type="match status" value="1"/>
</dbReference>
<organism evidence="2 3">
    <name type="scientific">Pseudonocardia charpentierae</name>
    <dbReference type="NCBI Taxonomy" id="3075545"/>
    <lineage>
        <taxon>Bacteria</taxon>
        <taxon>Bacillati</taxon>
        <taxon>Actinomycetota</taxon>
        <taxon>Actinomycetes</taxon>
        <taxon>Pseudonocardiales</taxon>
        <taxon>Pseudonocardiaceae</taxon>
        <taxon>Pseudonocardia</taxon>
    </lineage>
</organism>
<keyword evidence="2" id="KW-0689">Ribosomal protein</keyword>
<keyword evidence="3" id="KW-1185">Reference proteome</keyword>
<protein>
    <submittedName>
        <fullName evidence="2">FAD-dependent oxidoreductase</fullName>
        <ecNumber evidence="2">1.-.-.-</ecNumber>
    </submittedName>
</protein>
<keyword evidence="2" id="KW-0560">Oxidoreductase</keyword>
<comment type="caution">
    <text evidence="2">The sequence shown here is derived from an EMBL/GenBank/DDBJ whole genome shotgun (WGS) entry which is preliminary data.</text>
</comment>
<dbReference type="PANTHER" id="PTHR13847">
    <property type="entry name" value="SARCOSINE DEHYDROGENASE-RELATED"/>
    <property type="match status" value="1"/>
</dbReference>
<proteinExistence type="predicted"/>
<dbReference type="Gene3D" id="3.50.50.60">
    <property type="entry name" value="FAD/NAD(P)-binding domain"/>
    <property type="match status" value="1"/>
</dbReference>
<dbReference type="GO" id="GO:0016491">
    <property type="term" value="F:oxidoreductase activity"/>
    <property type="evidence" value="ECO:0007669"/>
    <property type="project" value="UniProtKB-KW"/>
</dbReference>
<dbReference type="InterPro" id="IPR006076">
    <property type="entry name" value="FAD-dep_OxRdtase"/>
</dbReference>
<dbReference type="InterPro" id="IPR036188">
    <property type="entry name" value="FAD/NAD-bd_sf"/>
</dbReference>
<dbReference type="EMBL" id="JAVREJ010000003">
    <property type="protein sequence ID" value="MDT0349273.1"/>
    <property type="molecule type" value="Genomic_DNA"/>
</dbReference>